<dbReference type="Pfam" id="PF00111">
    <property type="entry name" value="Fer2"/>
    <property type="match status" value="1"/>
</dbReference>
<dbReference type="Pfam" id="PF14574">
    <property type="entry name" value="RACo_C_ter"/>
    <property type="match status" value="1"/>
</dbReference>
<dbReference type="InterPro" id="IPR001041">
    <property type="entry name" value="2Fe-2S_ferredoxin-type"/>
</dbReference>
<dbReference type="InterPro" id="IPR041414">
    <property type="entry name" value="Raco-like_middle"/>
</dbReference>
<feature type="domain" description="2Fe-2S ferredoxin-type" evidence="1">
    <location>
        <begin position="2"/>
        <end position="90"/>
    </location>
</feature>
<dbReference type="InterPro" id="IPR052911">
    <property type="entry name" value="Corrinoid_activation_enz"/>
</dbReference>
<keyword evidence="3" id="KW-1185">Reference proteome</keyword>
<dbReference type="SUPFAM" id="SSF54292">
    <property type="entry name" value="2Fe-2S ferredoxin-like"/>
    <property type="match status" value="1"/>
</dbReference>
<dbReference type="RefSeq" id="WP_184313125.1">
    <property type="nucleotide sequence ID" value="NZ_JACHEN010000041.1"/>
</dbReference>
<dbReference type="Pfam" id="PF17651">
    <property type="entry name" value="Raco_middle"/>
    <property type="match status" value="1"/>
</dbReference>
<protein>
    <submittedName>
        <fullName evidence="2">Uncharacterized 2Fe-2S/4Fe-4S cluster protein (DUF4445 family)</fullName>
    </submittedName>
</protein>
<dbReference type="InterPro" id="IPR012675">
    <property type="entry name" value="Beta-grasp_dom_sf"/>
</dbReference>
<sequence>MIQIHFINENRSIEAEIGEKLIDCIRRAGLALETPCNCIGVCGKCRVKAWGELSSPSAEEQKLLMGQDGIRLACLAEVRGNAEIELLHRQNELKTINRGYAVEIEPNSPIQRIELPKIDRKSPIPYEEYVGYPIEFMDLYEKIGNLEKRQGERIFGIISENRLIDIGEDLKDILGIAVDIGTTGISAYLVDMETGEVLNKVSCLNPQSQYGGDVLTRISYCKEHETGSKRLKELMIDCINEIVMKLLADQYHKDAVYQMMIAGNTTMLHLFWGIDPTTISKAPYRPIFLKKIDIKPEALSIQINRGGRITLLPSASGYVGGDILAGIGATAFDERKDTAIFIDIGTNGEIVAIANGRMAATSTAAGPALEGMNISCGCRAEAGAIDSFCIDENDQIHYSTIGDLPPKGICGSGLIDIAGSLVRKEIVLSNGKFNPDIKDRMEGRLRDKKFYITDTVYISQSDIRQIQLAKGAIATGVTMLLKEIGVSIAEVKEAVIAGAFGYHLNSENIQEIGLIPKGFMGTVSFVGNSSVEGARLALINKEMLEKLSSFREKMEVLELSMKEEFQNYFVKELKF</sequence>
<dbReference type="PANTHER" id="PTHR42895:SF2">
    <property type="entry name" value="IRON-SULFUR CLUSTER PROTEIN"/>
    <property type="match status" value="1"/>
</dbReference>
<dbReference type="EMBL" id="JACHEN010000041">
    <property type="protein sequence ID" value="MBB6218552.1"/>
    <property type="molecule type" value="Genomic_DNA"/>
</dbReference>
<comment type="caution">
    <text evidence="2">The sequence shown here is derived from an EMBL/GenBank/DDBJ whole genome shotgun (WGS) entry which is preliminary data.</text>
</comment>
<name>A0A841L634_9FIRM</name>
<dbReference type="InterPro" id="IPR042259">
    <property type="entry name" value="Raco-like_middle_sf"/>
</dbReference>
<evidence type="ECO:0000313" key="3">
    <source>
        <dbReference type="Proteomes" id="UP000579281"/>
    </source>
</evidence>
<dbReference type="AlphaFoldDB" id="A0A841L634"/>
<dbReference type="InterPro" id="IPR027980">
    <property type="entry name" value="RACo_C"/>
</dbReference>
<dbReference type="Proteomes" id="UP000579281">
    <property type="component" value="Unassembled WGS sequence"/>
</dbReference>
<evidence type="ECO:0000313" key="2">
    <source>
        <dbReference type="EMBL" id="MBB6218552.1"/>
    </source>
</evidence>
<dbReference type="PROSITE" id="PS51085">
    <property type="entry name" value="2FE2S_FER_2"/>
    <property type="match status" value="1"/>
</dbReference>
<dbReference type="InterPro" id="IPR043129">
    <property type="entry name" value="ATPase_NBD"/>
</dbReference>
<dbReference type="CDD" id="cd00207">
    <property type="entry name" value="fer2"/>
    <property type="match status" value="1"/>
</dbReference>
<reference evidence="2 3" key="1">
    <citation type="submission" date="2020-08" db="EMBL/GenBank/DDBJ databases">
        <title>Genomic Encyclopedia of Type Strains, Phase IV (KMG-IV): sequencing the most valuable type-strain genomes for metagenomic binning, comparative biology and taxonomic classification.</title>
        <authorList>
            <person name="Goeker M."/>
        </authorList>
    </citation>
    <scope>NUCLEOTIDE SEQUENCE [LARGE SCALE GENOMIC DNA]</scope>
    <source>
        <strain evidence="2 3">DSM 103526</strain>
    </source>
</reference>
<dbReference type="InterPro" id="IPR036010">
    <property type="entry name" value="2Fe-2S_ferredoxin-like_sf"/>
</dbReference>
<dbReference type="Gene3D" id="3.30.420.480">
    <property type="entry name" value="Domain of unknown function (DUF4445)"/>
    <property type="match status" value="1"/>
</dbReference>
<organism evidence="2 3">
    <name type="scientific">Anaerosolibacter carboniphilus</name>
    <dbReference type="NCBI Taxonomy" id="1417629"/>
    <lineage>
        <taxon>Bacteria</taxon>
        <taxon>Bacillati</taxon>
        <taxon>Bacillota</taxon>
        <taxon>Clostridia</taxon>
        <taxon>Peptostreptococcales</taxon>
        <taxon>Thermotaleaceae</taxon>
        <taxon>Anaerosolibacter</taxon>
    </lineage>
</organism>
<dbReference type="SUPFAM" id="SSF53067">
    <property type="entry name" value="Actin-like ATPase domain"/>
    <property type="match status" value="1"/>
</dbReference>
<proteinExistence type="predicted"/>
<dbReference type="GO" id="GO:0051536">
    <property type="term" value="F:iron-sulfur cluster binding"/>
    <property type="evidence" value="ECO:0007669"/>
    <property type="project" value="InterPro"/>
</dbReference>
<evidence type="ECO:0000259" key="1">
    <source>
        <dbReference type="PROSITE" id="PS51085"/>
    </source>
</evidence>
<gene>
    <name evidence="2" type="ORF">HNQ80_004726</name>
</gene>
<dbReference type="PANTHER" id="PTHR42895">
    <property type="entry name" value="IRON-SULFUR CLUSTER-BINDING PROTEIN-RELATED"/>
    <property type="match status" value="1"/>
</dbReference>
<accession>A0A841L634</accession>
<dbReference type="Gene3D" id="3.10.20.30">
    <property type="match status" value="1"/>
</dbReference>